<dbReference type="Proteomes" id="UP001160390">
    <property type="component" value="Unassembled WGS sequence"/>
</dbReference>
<evidence type="ECO:0000313" key="3">
    <source>
        <dbReference type="Proteomes" id="UP001160390"/>
    </source>
</evidence>
<keyword evidence="3" id="KW-1185">Reference proteome</keyword>
<dbReference type="AlphaFoldDB" id="A0AA35Q2Y2"/>
<evidence type="ECO:0000256" key="1">
    <source>
        <dbReference type="SAM" id="MobiDB-lite"/>
    </source>
</evidence>
<comment type="caution">
    <text evidence="2">The sequence shown here is derived from an EMBL/GenBank/DDBJ whole genome shotgun (WGS) entry which is preliminary data.</text>
</comment>
<dbReference type="EMBL" id="CABFNP030000823">
    <property type="protein sequence ID" value="CAI6088304.1"/>
    <property type="molecule type" value="Genomic_DNA"/>
</dbReference>
<accession>A0AA35Q2Y2</accession>
<protein>
    <submittedName>
        <fullName evidence="2">Uncharacterized protein</fullName>
    </submittedName>
</protein>
<name>A0AA35Q2Y2_9HYPO</name>
<organism evidence="2 3">
    <name type="scientific">Clonostachys chloroleuca</name>
    <dbReference type="NCBI Taxonomy" id="1926264"/>
    <lineage>
        <taxon>Eukaryota</taxon>
        <taxon>Fungi</taxon>
        <taxon>Dikarya</taxon>
        <taxon>Ascomycota</taxon>
        <taxon>Pezizomycotina</taxon>
        <taxon>Sordariomycetes</taxon>
        <taxon>Hypocreomycetidae</taxon>
        <taxon>Hypocreales</taxon>
        <taxon>Bionectriaceae</taxon>
        <taxon>Clonostachys</taxon>
    </lineage>
</organism>
<sequence>MFLRDCDDDVPFREPVNQRVWALQQNILSPRLLEYGYERGGSTQSPGQYSPRFISPTRSGQTEERILMADEQ</sequence>
<proteinExistence type="predicted"/>
<feature type="region of interest" description="Disordered" evidence="1">
    <location>
        <begin position="38"/>
        <end position="62"/>
    </location>
</feature>
<gene>
    <name evidence="2" type="ORF">CCHLO57077_00010754</name>
</gene>
<evidence type="ECO:0000313" key="2">
    <source>
        <dbReference type="EMBL" id="CAI6088304.1"/>
    </source>
</evidence>
<reference evidence="2" key="1">
    <citation type="submission" date="2023-01" db="EMBL/GenBank/DDBJ databases">
        <authorList>
            <person name="Piombo E."/>
        </authorList>
    </citation>
    <scope>NUCLEOTIDE SEQUENCE</scope>
</reference>